<dbReference type="InterPro" id="IPR025711">
    <property type="entry name" value="PepSY"/>
</dbReference>
<proteinExistence type="predicted"/>
<dbReference type="Proteomes" id="UP000441523">
    <property type="component" value="Unassembled WGS sequence"/>
</dbReference>
<dbReference type="EMBL" id="VZZJ01000001">
    <property type="protein sequence ID" value="KAB1076126.1"/>
    <property type="molecule type" value="Genomic_DNA"/>
</dbReference>
<feature type="chain" id="PRO_5026999394" evidence="1">
    <location>
        <begin position="28"/>
        <end position="91"/>
    </location>
</feature>
<keyword evidence="1" id="KW-0732">Signal</keyword>
<evidence type="ECO:0000256" key="1">
    <source>
        <dbReference type="SAM" id="SignalP"/>
    </source>
</evidence>
<evidence type="ECO:0000259" key="2">
    <source>
        <dbReference type="Pfam" id="PF13670"/>
    </source>
</evidence>
<dbReference type="RefSeq" id="WP_150961049.1">
    <property type="nucleotide sequence ID" value="NZ_VZZJ01000001.1"/>
</dbReference>
<evidence type="ECO:0000313" key="4">
    <source>
        <dbReference type="Proteomes" id="UP000441523"/>
    </source>
</evidence>
<dbReference type="Pfam" id="PF13670">
    <property type="entry name" value="PepSY_2"/>
    <property type="match status" value="1"/>
</dbReference>
<keyword evidence="4" id="KW-1185">Reference proteome</keyword>
<protein>
    <submittedName>
        <fullName evidence="3">PepSY domain-containing protein</fullName>
    </submittedName>
</protein>
<feature type="domain" description="PepSY" evidence="2">
    <location>
        <begin position="13"/>
        <end position="89"/>
    </location>
</feature>
<name>A0A6N6MYD0_9HYPH</name>
<sequence length="91" mass="9695">MRLSTAALGVALAASIAGIGLAGTALADEKLPAEQQTKVEALLKQEGFTRWKKIELDDGMIEVDDAIDASGKQFDLKLDPKSLAIVKREAE</sequence>
<comment type="caution">
    <text evidence="3">The sequence shown here is derived from an EMBL/GenBank/DDBJ whole genome shotgun (WGS) entry which is preliminary data.</text>
</comment>
<feature type="signal peptide" evidence="1">
    <location>
        <begin position="1"/>
        <end position="27"/>
    </location>
</feature>
<dbReference type="AlphaFoldDB" id="A0A6N6MYD0"/>
<evidence type="ECO:0000313" key="3">
    <source>
        <dbReference type="EMBL" id="KAB1076126.1"/>
    </source>
</evidence>
<reference evidence="3 4" key="1">
    <citation type="submission" date="2019-09" db="EMBL/GenBank/DDBJ databases">
        <title>YIM 132548 draft genome.</title>
        <authorList>
            <person name="Jiang L."/>
        </authorList>
    </citation>
    <scope>NUCLEOTIDE SEQUENCE [LARGE SCALE GENOMIC DNA]</scope>
    <source>
        <strain evidence="3 4">YIM 132548</strain>
    </source>
</reference>
<organism evidence="3 4">
    <name type="scientific">Methylobacterium planeticum</name>
    <dbReference type="NCBI Taxonomy" id="2615211"/>
    <lineage>
        <taxon>Bacteria</taxon>
        <taxon>Pseudomonadati</taxon>
        <taxon>Pseudomonadota</taxon>
        <taxon>Alphaproteobacteria</taxon>
        <taxon>Hyphomicrobiales</taxon>
        <taxon>Methylobacteriaceae</taxon>
        <taxon>Methylobacterium</taxon>
    </lineage>
</organism>
<gene>
    <name evidence="3" type="ORF">F6X51_00875</name>
</gene>
<accession>A0A6N6MYD0</accession>